<gene>
    <name evidence="1" type="ORF">FHS12_005007</name>
</gene>
<organism evidence="1 2">
    <name type="scientific">Nocardioides albus</name>
    <dbReference type="NCBI Taxonomy" id="1841"/>
    <lineage>
        <taxon>Bacteria</taxon>
        <taxon>Bacillati</taxon>
        <taxon>Actinomycetota</taxon>
        <taxon>Actinomycetes</taxon>
        <taxon>Propionibacteriales</taxon>
        <taxon>Nocardioidaceae</taxon>
        <taxon>Nocardioides</taxon>
    </lineage>
</organism>
<reference evidence="1 2" key="1">
    <citation type="submission" date="2020-08" db="EMBL/GenBank/DDBJ databases">
        <title>Genomic Encyclopedia of Type Strains, Phase III (KMG-III): the genomes of soil and plant-associated and newly described type strains.</title>
        <authorList>
            <person name="Whitman W."/>
        </authorList>
    </citation>
    <scope>NUCLEOTIDE SEQUENCE [LARGE SCALE GENOMIC DNA]</scope>
    <source>
        <strain evidence="1 2">CECT 3302</strain>
    </source>
</reference>
<dbReference type="EMBL" id="JACHXG010000015">
    <property type="protein sequence ID" value="MBB3092030.1"/>
    <property type="molecule type" value="Genomic_DNA"/>
</dbReference>
<dbReference type="Proteomes" id="UP000577707">
    <property type="component" value="Unassembled WGS sequence"/>
</dbReference>
<evidence type="ECO:0000313" key="1">
    <source>
        <dbReference type="EMBL" id="MBB3092030.1"/>
    </source>
</evidence>
<accession>A0A7W5A9T2</accession>
<keyword evidence="2" id="KW-1185">Reference proteome</keyword>
<name>A0A7W5A9T2_9ACTN</name>
<sequence length="126" mass="13212">MYGKVRPGYSPAAQSRPSEILLALTTRAADQGRLVVPPEQAAAHVLVTNIGVTLRQIVLATADPDLSAAVREGTITAITGTGAQRRTPLAAALEIAAAHPQILGRAETQLLIEWLSKLGEQTPETA</sequence>
<dbReference type="RefSeq" id="WP_221209254.1">
    <property type="nucleotide sequence ID" value="NZ_BMQT01000014.1"/>
</dbReference>
<evidence type="ECO:0000313" key="2">
    <source>
        <dbReference type="Proteomes" id="UP000577707"/>
    </source>
</evidence>
<protein>
    <submittedName>
        <fullName evidence="1">Uncharacterized protein</fullName>
    </submittedName>
</protein>
<dbReference type="AlphaFoldDB" id="A0A7W5A9T2"/>
<proteinExistence type="predicted"/>
<comment type="caution">
    <text evidence="1">The sequence shown here is derived from an EMBL/GenBank/DDBJ whole genome shotgun (WGS) entry which is preliminary data.</text>
</comment>